<evidence type="ECO:0000313" key="4">
    <source>
        <dbReference type="EMBL" id="RLN48189.1"/>
    </source>
</evidence>
<accession>A0A3F2S050</accession>
<dbReference type="Proteomes" id="UP000277300">
    <property type="component" value="Unassembled WGS sequence"/>
</dbReference>
<evidence type="ECO:0000313" key="7">
    <source>
        <dbReference type="Proteomes" id="UP000284657"/>
    </source>
</evidence>
<comment type="caution">
    <text evidence="5">The sequence shown here is derived from an EMBL/GenBank/DDBJ whole genome shotgun (WGS) entry which is preliminary data.</text>
</comment>
<dbReference type="CDD" id="cd00652">
    <property type="entry name" value="TBP_TLF"/>
    <property type="match status" value="1"/>
</dbReference>
<dbReference type="GO" id="GO:0006352">
    <property type="term" value="P:DNA-templated transcription initiation"/>
    <property type="evidence" value="ECO:0007669"/>
    <property type="project" value="InterPro"/>
</dbReference>
<keyword evidence="3" id="KW-0804">Transcription</keyword>
<proteinExistence type="inferred from homology"/>
<dbReference type="AlphaFoldDB" id="A0A3F2S050"/>
<gene>
    <name evidence="4" type="ORF">BBJ29_000286</name>
    <name evidence="5" type="ORF">BBP00_00001452</name>
</gene>
<evidence type="ECO:0000313" key="5">
    <source>
        <dbReference type="EMBL" id="RLN67707.1"/>
    </source>
</evidence>
<dbReference type="EMBL" id="MBDO02000020">
    <property type="protein sequence ID" value="RLN67707.1"/>
    <property type="molecule type" value="Genomic_DNA"/>
</dbReference>
<evidence type="ECO:0000256" key="2">
    <source>
        <dbReference type="ARBA" id="ARBA00023125"/>
    </source>
</evidence>
<reference evidence="6 7" key="1">
    <citation type="submission" date="2018-07" db="EMBL/GenBank/DDBJ databases">
        <title>Genome sequencing of oomycete isolates from Chile give support for New Zealand origin for Phytophthora kernoviae and make available the first Nothophytophthora sp. genome.</title>
        <authorList>
            <person name="Studholme D.J."/>
            <person name="Sanfuentes E."/>
            <person name="Panda P."/>
            <person name="Hill R."/>
            <person name="Sambles C."/>
            <person name="Grant M."/>
            <person name="Williams N.M."/>
            <person name="Mcdougal R.L."/>
        </authorList>
    </citation>
    <scope>NUCLEOTIDE SEQUENCE [LARGE SCALE GENOMIC DNA]</scope>
    <source>
        <strain evidence="5">Chile6</strain>
        <strain evidence="4">Chile7</strain>
    </source>
</reference>
<dbReference type="Pfam" id="PF00352">
    <property type="entry name" value="TBP"/>
    <property type="match status" value="2"/>
</dbReference>
<dbReference type="InterPro" id="IPR000814">
    <property type="entry name" value="TBP"/>
</dbReference>
<dbReference type="Proteomes" id="UP000284657">
    <property type="component" value="Unassembled WGS sequence"/>
</dbReference>
<dbReference type="Gene3D" id="3.30.310.10">
    <property type="entry name" value="TATA-Binding Protein"/>
    <property type="match status" value="2"/>
</dbReference>
<name>A0A3F2S050_9STRA</name>
<dbReference type="EMBL" id="MBAD02002343">
    <property type="protein sequence ID" value="RLN48189.1"/>
    <property type="molecule type" value="Genomic_DNA"/>
</dbReference>
<evidence type="ECO:0008006" key="8">
    <source>
        <dbReference type="Google" id="ProtNLM"/>
    </source>
</evidence>
<keyword evidence="2" id="KW-0238">DNA-binding</keyword>
<dbReference type="SUPFAM" id="SSF55945">
    <property type="entry name" value="TATA-box binding protein-like"/>
    <property type="match status" value="2"/>
</dbReference>
<protein>
    <recommendedName>
        <fullName evidence="8">TATA-box-binding protein</fullName>
    </recommendedName>
</protein>
<dbReference type="PANTHER" id="PTHR10126">
    <property type="entry name" value="TATA-BOX BINDING PROTEIN"/>
    <property type="match status" value="1"/>
</dbReference>
<comment type="similarity">
    <text evidence="1">Belongs to the TBP family.</text>
</comment>
<evidence type="ECO:0000256" key="3">
    <source>
        <dbReference type="ARBA" id="ARBA00023163"/>
    </source>
</evidence>
<dbReference type="HAMAP" id="MF_00408">
    <property type="entry name" value="TATA_bind_prot_arch"/>
    <property type="match status" value="1"/>
</dbReference>
<organism evidence="5 6">
    <name type="scientific">Phytophthora kernoviae</name>
    <dbReference type="NCBI Taxonomy" id="325452"/>
    <lineage>
        <taxon>Eukaryota</taxon>
        <taxon>Sar</taxon>
        <taxon>Stramenopiles</taxon>
        <taxon>Oomycota</taxon>
        <taxon>Peronosporomycetes</taxon>
        <taxon>Peronosporales</taxon>
        <taxon>Peronosporaceae</taxon>
        <taxon>Phytophthora</taxon>
    </lineage>
</organism>
<dbReference type="PRINTS" id="PR00686">
    <property type="entry name" value="TIFACTORIID"/>
</dbReference>
<dbReference type="OrthoDB" id="2127950at2759"/>
<dbReference type="GO" id="GO:0003677">
    <property type="term" value="F:DNA binding"/>
    <property type="evidence" value="ECO:0007669"/>
    <property type="project" value="UniProtKB-KW"/>
</dbReference>
<evidence type="ECO:0000313" key="6">
    <source>
        <dbReference type="Proteomes" id="UP000277300"/>
    </source>
</evidence>
<evidence type="ECO:0000256" key="1">
    <source>
        <dbReference type="ARBA" id="ARBA00005560"/>
    </source>
</evidence>
<dbReference type="InterPro" id="IPR012295">
    <property type="entry name" value="TBP_dom_sf"/>
</dbReference>
<sequence>MDDSNGSEWTPARLAEEGVAYRVVNVLGSGCIREPLDVKKLALMVRNADYAPRNFNALVMRFQDPRATVLVYRSGKFVVLGATSVGDARLAADKLISILKKVSFPSKHTPLSIRNVVGSTEVCFKVRLEGLARHHSRFCTYEPELFPGLIYRMLHPKCTLLIFISGKLVITGCKSPADGEKALCKIYPVLLLFRLREDSSDEEDDDEDESMDVWI</sequence>